<keyword evidence="4" id="KW-1185">Reference proteome</keyword>
<feature type="domain" description="Glycosyltransferase 2-like" evidence="2">
    <location>
        <begin position="11"/>
        <end position="112"/>
    </location>
</feature>
<gene>
    <name evidence="3" type="ORF">SAMN05421686_106166</name>
</gene>
<evidence type="ECO:0000313" key="4">
    <source>
        <dbReference type="Proteomes" id="UP000185639"/>
    </source>
</evidence>
<dbReference type="Pfam" id="PF00535">
    <property type="entry name" value="Glycos_transf_2"/>
    <property type="match status" value="1"/>
</dbReference>
<dbReference type="OrthoDB" id="5245171at2"/>
<dbReference type="EMBL" id="FTOH01000006">
    <property type="protein sequence ID" value="SIS93010.1"/>
    <property type="molecule type" value="Genomic_DNA"/>
</dbReference>
<keyword evidence="1" id="KW-0812">Transmembrane</keyword>
<evidence type="ECO:0000313" key="3">
    <source>
        <dbReference type="EMBL" id="SIS93010.1"/>
    </source>
</evidence>
<dbReference type="RefSeq" id="WP_076516056.1">
    <property type="nucleotide sequence ID" value="NZ_FTOH01000006.1"/>
</dbReference>
<dbReference type="AlphaFoldDB" id="A0A1N7N3U6"/>
<feature type="transmembrane region" description="Helical" evidence="1">
    <location>
        <begin position="218"/>
        <end position="237"/>
    </location>
</feature>
<dbReference type="InterPro" id="IPR001173">
    <property type="entry name" value="Glyco_trans_2-like"/>
</dbReference>
<protein>
    <submittedName>
        <fullName evidence="3">Glycosyl transferase family 2</fullName>
    </submittedName>
</protein>
<dbReference type="CDD" id="cd00761">
    <property type="entry name" value="Glyco_tranf_GTA_type"/>
    <property type="match status" value="1"/>
</dbReference>
<sequence length="261" mass="29798">MASIDFLFSTFEERIDGLLKNLPGFCSNRNIIIVHQTQDPNSFRYVKEYLSDRDDVQYIQQNEYGVTKSRNLAIKYSSSDYVLFCDDDVVYEDNVTSILLRSMVGCDACTFRISSTAEGYTKDFKNYEFTHSRFSILSVGTIEIACDRAFLIKYEILFPEELGAGAKYPSCDEPVFLSKILANGGVLKYKPVTICSHPPISSGIKIDTFESLLSRAIAFKYIFGSRVYIAVFVLFWIKNIRRIDAKLALYVLLKIFRGKLL</sequence>
<dbReference type="GO" id="GO:0016740">
    <property type="term" value="F:transferase activity"/>
    <property type="evidence" value="ECO:0007669"/>
    <property type="project" value="UniProtKB-KW"/>
</dbReference>
<keyword evidence="1" id="KW-1133">Transmembrane helix</keyword>
<evidence type="ECO:0000259" key="2">
    <source>
        <dbReference type="Pfam" id="PF00535"/>
    </source>
</evidence>
<proteinExistence type="predicted"/>
<keyword evidence="3" id="KW-0808">Transferase</keyword>
<reference evidence="4" key="1">
    <citation type="submission" date="2017-01" db="EMBL/GenBank/DDBJ databases">
        <authorList>
            <person name="Varghese N."/>
            <person name="Submissions S."/>
        </authorList>
    </citation>
    <scope>NUCLEOTIDE SEQUENCE [LARGE SCALE GENOMIC DNA]</scope>
    <source>
        <strain evidence="4">DSM 24913</strain>
    </source>
</reference>
<dbReference type="SUPFAM" id="SSF53448">
    <property type="entry name" value="Nucleotide-diphospho-sugar transferases"/>
    <property type="match status" value="1"/>
</dbReference>
<organism evidence="3 4">
    <name type="scientific">Thalassolituus maritimus</name>
    <dbReference type="NCBI Taxonomy" id="484498"/>
    <lineage>
        <taxon>Bacteria</taxon>
        <taxon>Pseudomonadati</taxon>
        <taxon>Pseudomonadota</taxon>
        <taxon>Gammaproteobacteria</taxon>
        <taxon>Oceanospirillales</taxon>
        <taxon>Oceanospirillaceae</taxon>
        <taxon>Thalassolituus</taxon>
    </lineage>
</organism>
<dbReference type="STRING" id="484498.SAMN05421686_106166"/>
<keyword evidence="1" id="KW-0472">Membrane</keyword>
<name>A0A1N7N3U6_9GAMM</name>
<evidence type="ECO:0000256" key="1">
    <source>
        <dbReference type="SAM" id="Phobius"/>
    </source>
</evidence>
<accession>A0A1N7N3U6</accession>
<dbReference type="InterPro" id="IPR029044">
    <property type="entry name" value="Nucleotide-diphossugar_trans"/>
</dbReference>
<dbReference type="Proteomes" id="UP000185639">
    <property type="component" value="Unassembled WGS sequence"/>
</dbReference>
<dbReference type="Gene3D" id="3.90.550.10">
    <property type="entry name" value="Spore Coat Polysaccharide Biosynthesis Protein SpsA, Chain A"/>
    <property type="match status" value="1"/>
</dbReference>